<keyword evidence="3 6" id="KW-0547">Nucleotide-binding</keyword>
<dbReference type="GO" id="GO:0004674">
    <property type="term" value="F:protein serine/threonine kinase activity"/>
    <property type="evidence" value="ECO:0007669"/>
    <property type="project" value="UniProtKB-KW"/>
</dbReference>
<keyword evidence="4" id="KW-0418">Kinase</keyword>
<keyword evidence="2" id="KW-0808">Transferase</keyword>
<dbReference type="SMART" id="SM00220">
    <property type="entry name" value="S_TKc"/>
    <property type="match status" value="1"/>
</dbReference>
<evidence type="ECO:0000313" key="9">
    <source>
        <dbReference type="EMBL" id="KAJ8903091.1"/>
    </source>
</evidence>
<evidence type="ECO:0000256" key="3">
    <source>
        <dbReference type="ARBA" id="ARBA00022741"/>
    </source>
</evidence>
<dbReference type="FunFam" id="3.30.200.20:FF:000003">
    <property type="entry name" value="Non-specific serine/threonine protein kinase"/>
    <property type="match status" value="1"/>
</dbReference>
<accession>A0AAV8UNQ4</accession>
<keyword evidence="10" id="KW-1185">Reference proteome</keyword>
<protein>
    <recommendedName>
        <fullName evidence="8">Protein kinase domain-containing protein</fullName>
    </recommendedName>
</protein>
<dbReference type="InterPro" id="IPR011009">
    <property type="entry name" value="Kinase-like_dom_sf"/>
</dbReference>
<evidence type="ECO:0000256" key="7">
    <source>
        <dbReference type="RuleBase" id="RU000304"/>
    </source>
</evidence>
<evidence type="ECO:0000313" key="10">
    <source>
        <dbReference type="Proteomes" id="UP001157974"/>
    </source>
</evidence>
<dbReference type="GO" id="GO:0035556">
    <property type="term" value="P:intracellular signal transduction"/>
    <property type="evidence" value="ECO:0007669"/>
    <property type="project" value="TreeGrafter"/>
</dbReference>
<evidence type="ECO:0000256" key="5">
    <source>
        <dbReference type="ARBA" id="ARBA00022840"/>
    </source>
</evidence>
<evidence type="ECO:0000256" key="4">
    <source>
        <dbReference type="ARBA" id="ARBA00022777"/>
    </source>
</evidence>
<dbReference type="SUPFAM" id="SSF56112">
    <property type="entry name" value="Protein kinase-like (PK-like)"/>
    <property type="match status" value="1"/>
</dbReference>
<dbReference type="Proteomes" id="UP001157974">
    <property type="component" value="Unassembled WGS sequence"/>
</dbReference>
<name>A0AAV8UNQ4_9RHOD</name>
<dbReference type="EMBL" id="JAMWBK010000008">
    <property type="protein sequence ID" value="KAJ8903091.1"/>
    <property type="molecule type" value="Genomic_DNA"/>
</dbReference>
<comment type="similarity">
    <text evidence="7">Belongs to the protein kinase superfamily.</text>
</comment>
<keyword evidence="1 7" id="KW-0723">Serine/threonine-protein kinase</keyword>
<dbReference type="GO" id="GO:0005524">
    <property type="term" value="F:ATP binding"/>
    <property type="evidence" value="ECO:0007669"/>
    <property type="project" value="UniProtKB-UniRule"/>
</dbReference>
<keyword evidence="5 6" id="KW-0067">ATP-binding</keyword>
<organism evidence="9 10">
    <name type="scientific">Rhodosorus marinus</name>
    <dbReference type="NCBI Taxonomy" id="101924"/>
    <lineage>
        <taxon>Eukaryota</taxon>
        <taxon>Rhodophyta</taxon>
        <taxon>Stylonematophyceae</taxon>
        <taxon>Stylonematales</taxon>
        <taxon>Stylonemataceae</taxon>
        <taxon>Rhodosorus</taxon>
    </lineage>
</organism>
<sequence>MKIGPYLLGKTLGIGSFGKVRLAEHEQTGKKVAVKILNRAKIRLLDMEEKVKREIKILTLFMHPHIIRLYEVIETPSDIFVITEYSSGGELFDHIVERGRLSEDEARRFFQQIISGVDYCHKYMIAHRDLKPENLLLDEKKNVKIADFGLSNLMRDGYFLKTSCGSPNYAAPEVISGKLYAGPEVDVWSCGVIVYALLCGNLPFDDDNIPFLFKKIKGGFYTIPGYLSEDSKSLITKMLLVDPMKRITVDGIRKHPWFQTRLPRYLSLRPRIGNHVQEVDERVLQLVEEKTNFPRDRVVRALKRGRRNCYTVAYHLLNDSVQQLDTTELDMDMAGQIDGMEAEENVQIGNGVQEGRELRRTWYSGIPFIVAEPVNVIMGIFRALQSLGWKWKTSPQNPFLIKTLIRWPENGNGKARISRITLQLYKIKNGLQLDVQNSNGEVYDFLKACDNLFREMRL</sequence>
<feature type="binding site" evidence="6">
    <location>
        <position position="35"/>
    </location>
    <ligand>
        <name>ATP</name>
        <dbReference type="ChEBI" id="CHEBI:30616"/>
    </ligand>
</feature>
<dbReference type="AlphaFoldDB" id="A0AAV8UNQ4"/>
<dbReference type="GO" id="GO:0005737">
    <property type="term" value="C:cytoplasm"/>
    <property type="evidence" value="ECO:0007669"/>
    <property type="project" value="TreeGrafter"/>
</dbReference>
<dbReference type="InterPro" id="IPR008271">
    <property type="entry name" value="Ser/Thr_kinase_AS"/>
</dbReference>
<dbReference type="PROSITE" id="PS50011">
    <property type="entry name" value="PROTEIN_KINASE_DOM"/>
    <property type="match status" value="1"/>
</dbReference>
<dbReference type="PANTHER" id="PTHR24346">
    <property type="entry name" value="MAP/MICROTUBULE AFFINITY-REGULATING KINASE"/>
    <property type="match status" value="1"/>
</dbReference>
<gene>
    <name evidence="9" type="ORF">NDN08_006406</name>
</gene>
<dbReference type="InterPro" id="IPR028375">
    <property type="entry name" value="KA1/Ssp2_C"/>
</dbReference>
<dbReference type="PROSITE" id="PS00108">
    <property type="entry name" value="PROTEIN_KINASE_ST"/>
    <property type="match status" value="1"/>
</dbReference>
<dbReference type="FunFam" id="1.10.510.10:FF:000271">
    <property type="entry name" value="Non-specific serine/threonine protein kinase"/>
    <property type="match status" value="1"/>
</dbReference>
<feature type="domain" description="Protein kinase" evidence="8">
    <location>
        <begin position="6"/>
        <end position="258"/>
    </location>
</feature>
<evidence type="ECO:0000256" key="2">
    <source>
        <dbReference type="ARBA" id="ARBA00022679"/>
    </source>
</evidence>
<proteinExistence type="inferred from homology"/>
<dbReference type="PANTHER" id="PTHR24346:SF82">
    <property type="entry name" value="KP78A-RELATED"/>
    <property type="match status" value="1"/>
</dbReference>
<evidence type="ECO:0000256" key="6">
    <source>
        <dbReference type="PROSITE-ProRule" id="PRU10141"/>
    </source>
</evidence>
<dbReference type="SUPFAM" id="SSF103243">
    <property type="entry name" value="KA1-like"/>
    <property type="match status" value="1"/>
</dbReference>
<dbReference type="Gene3D" id="3.30.310.80">
    <property type="entry name" value="Kinase associated domain 1, KA1"/>
    <property type="match status" value="1"/>
</dbReference>
<dbReference type="CDD" id="cd14079">
    <property type="entry name" value="STKc_AMPK_alpha"/>
    <property type="match status" value="1"/>
</dbReference>
<dbReference type="InterPro" id="IPR000719">
    <property type="entry name" value="Prot_kinase_dom"/>
</dbReference>
<reference evidence="9 10" key="1">
    <citation type="journal article" date="2023" name="Nat. Commun.">
        <title>Origin of minicircular mitochondrial genomes in red algae.</title>
        <authorList>
            <person name="Lee Y."/>
            <person name="Cho C.H."/>
            <person name="Lee Y.M."/>
            <person name="Park S.I."/>
            <person name="Yang J.H."/>
            <person name="West J.A."/>
            <person name="Bhattacharya D."/>
            <person name="Yoon H.S."/>
        </authorList>
    </citation>
    <scope>NUCLEOTIDE SEQUENCE [LARGE SCALE GENOMIC DNA]</scope>
    <source>
        <strain evidence="9 10">CCMP1338</strain>
        <tissue evidence="9">Whole cell</tissue>
    </source>
</reference>
<evidence type="ECO:0000256" key="1">
    <source>
        <dbReference type="ARBA" id="ARBA00022527"/>
    </source>
</evidence>
<dbReference type="PROSITE" id="PS00107">
    <property type="entry name" value="PROTEIN_KINASE_ATP"/>
    <property type="match status" value="1"/>
</dbReference>
<comment type="caution">
    <text evidence="9">The sequence shown here is derived from an EMBL/GenBank/DDBJ whole genome shotgun (WGS) entry which is preliminary data.</text>
</comment>
<dbReference type="Gene3D" id="1.10.510.10">
    <property type="entry name" value="Transferase(Phosphotransferase) domain 1"/>
    <property type="match status" value="1"/>
</dbReference>
<evidence type="ECO:0000259" key="8">
    <source>
        <dbReference type="PROSITE" id="PS50011"/>
    </source>
</evidence>
<dbReference type="Pfam" id="PF00069">
    <property type="entry name" value="Pkinase"/>
    <property type="match status" value="1"/>
</dbReference>
<dbReference type="InterPro" id="IPR017441">
    <property type="entry name" value="Protein_kinase_ATP_BS"/>
</dbReference>